<accession>A0A8K0RGD0</accession>
<dbReference type="EMBL" id="JAGMVJ010000002">
    <property type="protein sequence ID" value="KAH7093554.1"/>
    <property type="molecule type" value="Genomic_DNA"/>
</dbReference>
<reference evidence="1" key="1">
    <citation type="journal article" date="2021" name="Nat. Commun.">
        <title>Genetic determinants of endophytism in the Arabidopsis root mycobiome.</title>
        <authorList>
            <person name="Mesny F."/>
            <person name="Miyauchi S."/>
            <person name="Thiergart T."/>
            <person name="Pickel B."/>
            <person name="Atanasova L."/>
            <person name="Karlsson M."/>
            <person name="Huettel B."/>
            <person name="Barry K.W."/>
            <person name="Haridas S."/>
            <person name="Chen C."/>
            <person name="Bauer D."/>
            <person name="Andreopoulos W."/>
            <person name="Pangilinan J."/>
            <person name="LaButti K."/>
            <person name="Riley R."/>
            <person name="Lipzen A."/>
            <person name="Clum A."/>
            <person name="Drula E."/>
            <person name="Henrissat B."/>
            <person name="Kohler A."/>
            <person name="Grigoriev I.V."/>
            <person name="Martin F.M."/>
            <person name="Hacquard S."/>
        </authorList>
    </citation>
    <scope>NUCLEOTIDE SEQUENCE</scope>
    <source>
        <strain evidence="1">MPI-SDFR-AT-0120</strain>
    </source>
</reference>
<keyword evidence="2" id="KW-1185">Reference proteome</keyword>
<proteinExistence type="predicted"/>
<name>A0A8K0RGD0_9PLEO</name>
<gene>
    <name evidence="1" type="ORF">FB567DRAFT_587983</name>
</gene>
<sequence length="179" mass="20563">MELSDGEEKKFKKLTAQLKKQSLPPNLCENFNRQPEQVVLMRQEGIITDAEFKKYGPTLILDYIFGMNELSNENRRQMQSRADRNEAEHVEKLRNKQAETGGDLRRRVNWDSNIVDALLAVDVGAVAHPSVIRKQRPPQVREPWLDVDTFFEILESGLEAVEEEKDEVFGLFECTSLSG</sequence>
<evidence type="ECO:0000313" key="1">
    <source>
        <dbReference type="EMBL" id="KAH7093554.1"/>
    </source>
</evidence>
<organism evidence="1 2">
    <name type="scientific">Paraphoma chrysanthemicola</name>
    <dbReference type="NCBI Taxonomy" id="798071"/>
    <lineage>
        <taxon>Eukaryota</taxon>
        <taxon>Fungi</taxon>
        <taxon>Dikarya</taxon>
        <taxon>Ascomycota</taxon>
        <taxon>Pezizomycotina</taxon>
        <taxon>Dothideomycetes</taxon>
        <taxon>Pleosporomycetidae</taxon>
        <taxon>Pleosporales</taxon>
        <taxon>Pleosporineae</taxon>
        <taxon>Phaeosphaeriaceae</taxon>
        <taxon>Paraphoma</taxon>
    </lineage>
</organism>
<protein>
    <submittedName>
        <fullName evidence="1">Uncharacterized protein</fullName>
    </submittedName>
</protein>
<dbReference type="OrthoDB" id="3693166at2759"/>
<dbReference type="Proteomes" id="UP000813461">
    <property type="component" value="Unassembled WGS sequence"/>
</dbReference>
<evidence type="ECO:0000313" key="2">
    <source>
        <dbReference type="Proteomes" id="UP000813461"/>
    </source>
</evidence>
<comment type="caution">
    <text evidence="1">The sequence shown here is derived from an EMBL/GenBank/DDBJ whole genome shotgun (WGS) entry which is preliminary data.</text>
</comment>
<dbReference type="AlphaFoldDB" id="A0A8K0RGD0"/>